<dbReference type="InterPro" id="IPR027640">
    <property type="entry name" value="Kinesin-like_fam"/>
</dbReference>
<dbReference type="GO" id="GO:0007052">
    <property type="term" value="P:mitotic spindle organization"/>
    <property type="evidence" value="ECO:0007669"/>
    <property type="project" value="TreeGrafter"/>
</dbReference>
<dbReference type="InterPro" id="IPR001752">
    <property type="entry name" value="Kinesin_motor_dom"/>
</dbReference>
<dbReference type="GO" id="GO:0007018">
    <property type="term" value="P:microtubule-based movement"/>
    <property type="evidence" value="ECO:0007669"/>
    <property type="project" value="InterPro"/>
</dbReference>
<dbReference type="GeneID" id="24918316"/>
<proteinExistence type="inferred from homology"/>
<evidence type="ECO:0000313" key="15">
    <source>
        <dbReference type="Proteomes" id="UP000008312"/>
    </source>
</evidence>
<dbReference type="GO" id="GO:0051231">
    <property type="term" value="P:spindle elongation"/>
    <property type="evidence" value="ECO:0007669"/>
    <property type="project" value="TreeGrafter"/>
</dbReference>
<dbReference type="AlphaFoldDB" id="D8LWW7"/>
<evidence type="ECO:0000259" key="13">
    <source>
        <dbReference type="PROSITE" id="PS50067"/>
    </source>
</evidence>
<accession>D8LWW7</accession>
<evidence type="ECO:0000256" key="8">
    <source>
        <dbReference type="ARBA" id="ARBA00023212"/>
    </source>
</evidence>
<keyword evidence="2" id="KW-0963">Cytoplasm</keyword>
<reference evidence="14" key="1">
    <citation type="submission" date="2010-02" db="EMBL/GenBank/DDBJ databases">
        <title>Sequencing and annotation of the Blastocystis hominis genome.</title>
        <authorList>
            <person name="Wincker P."/>
        </authorList>
    </citation>
    <scope>NUCLEOTIDE SEQUENCE</scope>
    <source>
        <strain evidence="14">Singapore isolate B</strain>
    </source>
</reference>
<dbReference type="PANTHER" id="PTHR47969:SF15">
    <property type="entry name" value="CHROMOSOME-ASSOCIATED KINESIN KIF4A-RELATED"/>
    <property type="match status" value="1"/>
</dbReference>
<evidence type="ECO:0000256" key="2">
    <source>
        <dbReference type="ARBA" id="ARBA00022490"/>
    </source>
</evidence>
<dbReference type="EMBL" id="FN668639">
    <property type="protein sequence ID" value="CBK20762.2"/>
    <property type="molecule type" value="Genomic_DNA"/>
</dbReference>
<dbReference type="Proteomes" id="UP000008312">
    <property type="component" value="Unassembled WGS sequence"/>
</dbReference>
<dbReference type="GO" id="GO:0005874">
    <property type="term" value="C:microtubule"/>
    <property type="evidence" value="ECO:0007669"/>
    <property type="project" value="UniProtKB-KW"/>
</dbReference>
<evidence type="ECO:0000256" key="9">
    <source>
        <dbReference type="ARBA" id="ARBA00034704"/>
    </source>
</evidence>
<dbReference type="Gene3D" id="3.40.850.10">
    <property type="entry name" value="Kinesin motor domain"/>
    <property type="match status" value="1"/>
</dbReference>
<dbReference type="GO" id="GO:0005875">
    <property type="term" value="C:microtubule associated complex"/>
    <property type="evidence" value="ECO:0007669"/>
    <property type="project" value="TreeGrafter"/>
</dbReference>
<evidence type="ECO:0000256" key="7">
    <source>
        <dbReference type="ARBA" id="ARBA00023175"/>
    </source>
</evidence>
<dbReference type="GO" id="GO:0005524">
    <property type="term" value="F:ATP binding"/>
    <property type="evidence" value="ECO:0007669"/>
    <property type="project" value="UniProtKB-UniRule"/>
</dbReference>
<feature type="domain" description="Kinesin motor" evidence="13">
    <location>
        <begin position="13"/>
        <end position="348"/>
    </location>
</feature>
<keyword evidence="15" id="KW-1185">Reference proteome</keyword>
<dbReference type="GO" id="GO:0003777">
    <property type="term" value="F:microtubule motor activity"/>
    <property type="evidence" value="ECO:0007669"/>
    <property type="project" value="InterPro"/>
</dbReference>
<feature type="binding site" evidence="10">
    <location>
        <begin position="91"/>
        <end position="98"/>
    </location>
    <ligand>
        <name>ATP</name>
        <dbReference type="ChEBI" id="CHEBI:30616"/>
    </ligand>
</feature>
<dbReference type="InterPro" id="IPR019821">
    <property type="entry name" value="Kinesin_motor_CS"/>
</dbReference>
<keyword evidence="6 12" id="KW-0175">Coiled coil</keyword>
<evidence type="ECO:0000256" key="10">
    <source>
        <dbReference type="PROSITE-ProRule" id="PRU00283"/>
    </source>
</evidence>
<dbReference type="FunFam" id="3.40.850.10:FF:000019">
    <property type="entry name" value="Kinesin-like protein KIN-5D"/>
    <property type="match status" value="1"/>
</dbReference>
<dbReference type="InParanoid" id="D8LWW7"/>
<evidence type="ECO:0000256" key="1">
    <source>
        <dbReference type="ARBA" id="ARBA00004245"/>
    </source>
</evidence>
<dbReference type="OrthoDB" id="3176171at2759"/>
<dbReference type="PROSITE" id="PS00411">
    <property type="entry name" value="KINESIN_MOTOR_1"/>
    <property type="match status" value="1"/>
</dbReference>
<evidence type="ECO:0000256" key="12">
    <source>
        <dbReference type="SAM" id="Coils"/>
    </source>
</evidence>
<comment type="subcellular location">
    <subcellularLocation>
        <location evidence="1">Cytoplasm</location>
        <location evidence="1">Cytoskeleton</location>
    </subcellularLocation>
</comment>
<evidence type="ECO:0000256" key="4">
    <source>
        <dbReference type="ARBA" id="ARBA00022741"/>
    </source>
</evidence>
<dbReference type="SUPFAM" id="SSF52540">
    <property type="entry name" value="P-loop containing nucleoside triphosphate hydrolases"/>
    <property type="match status" value="1"/>
</dbReference>
<dbReference type="PRINTS" id="PR00380">
    <property type="entry name" value="KINESINHEAVY"/>
</dbReference>
<dbReference type="PROSITE" id="PS50067">
    <property type="entry name" value="KINESIN_MOTOR_2"/>
    <property type="match status" value="1"/>
</dbReference>
<evidence type="ECO:0000256" key="6">
    <source>
        <dbReference type="ARBA" id="ARBA00023054"/>
    </source>
</evidence>
<name>D8LWW7_BLAHO</name>
<organism evidence="14">
    <name type="scientific">Blastocystis hominis</name>
    <dbReference type="NCBI Taxonomy" id="12968"/>
    <lineage>
        <taxon>Eukaryota</taxon>
        <taxon>Sar</taxon>
        <taxon>Stramenopiles</taxon>
        <taxon>Bigyra</taxon>
        <taxon>Opalozoa</taxon>
        <taxon>Opalinata</taxon>
        <taxon>Blastocystidae</taxon>
        <taxon>Blastocystis</taxon>
    </lineage>
</organism>
<keyword evidence="5 10" id="KW-0067">ATP-binding</keyword>
<keyword evidence="4 10" id="KW-0547">Nucleotide-binding</keyword>
<evidence type="ECO:0000256" key="5">
    <source>
        <dbReference type="ARBA" id="ARBA00022840"/>
    </source>
</evidence>
<dbReference type="RefSeq" id="XP_012894810.1">
    <property type="nucleotide sequence ID" value="XM_013039356.1"/>
</dbReference>
<gene>
    <name evidence="14" type="ORF">GSBLH_T00001035001</name>
</gene>
<dbReference type="InterPro" id="IPR027417">
    <property type="entry name" value="P-loop_NTPase"/>
</dbReference>
<keyword evidence="3 11" id="KW-0493">Microtubule</keyword>
<evidence type="ECO:0000256" key="11">
    <source>
        <dbReference type="RuleBase" id="RU000394"/>
    </source>
</evidence>
<feature type="coiled-coil region" evidence="12">
    <location>
        <begin position="363"/>
        <end position="426"/>
    </location>
</feature>
<keyword evidence="8" id="KW-0206">Cytoskeleton</keyword>
<dbReference type="Pfam" id="PF00225">
    <property type="entry name" value="Kinesin"/>
    <property type="match status" value="1"/>
</dbReference>
<dbReference type="OMA" id="NRNENVH"/>
<keyword evidence="7 10" id="KW-0505">Motor protein</keyword>
<comment type="similarity">
    <text evidence="9">Belongs to the TRAFAC class myosin-kinesin ATPase superfamily. Kinesin family. KIN-5/BimC subfamily.</text>
</comment>
<dbReference type="InterPro" id="IPR036961">
    <property type="entry name" value="Kinesin_motor_dom_sf"/>
</dbReference>
<evidence type="ECO:0000313" key="14">
    <source>
        <dbReference type="EMBL" id="CBK20762.2"/>
    </source>
</evidence>
<dbReference type="GO" id="GO:0008017">
    <property type="term" value="F:microtubule binding"/>
    <property type="evidence" value="ECO:0007669"/>
    <property type="project" value="InterPro"/>
</dbReference>
<protein>
    <recommendedName>
        <fullName evidence="11">Kinesin-like protein</fullName>
    </recommendedName>
</protein>
<dbReference type="PANTHER" id="PTHR47969">
    <property type="entry name" value="CHROMOSOME-ASSOCIATED KINESIN KIF4A-RELATED"/>
    <property type="match status" value="1"/>
</dbReference>
<sequence length="477" mass="52932">MSVTTSTVASSIPVRVVVRVRPLIPLETETGAEECVTVDDKSHSVFVSDRSFCFDSVFGSGCTQDFVYEESVRDLLNSSFSGYNTTIFAYGQTGSGKTYTMGTGVEEDGLDEDNRGILPRMITDIFGKLDAETESCAAEGTCYEIYASFSSLLNVRTRFAEIYNEKVFDLLNNRNERLSIINNGDNVIVKGLSERRVYRSAEMFSILREGSESRRIGATEMNKQSSRSHAIFTITICKVSESEGTLRGKINFVDLAGSERLEKTKATGNRAQEGISINKSLSTLSKVIEALVTHASHIPYRESSLTRLLKDSLGGNAKTVMIACVSPADTNLSETVNTLRWADQARKIENKPTVNMDPTTAEILKLKKRISELEEIVSNYESGSSFGNPASPSEGKQRLLVLEDEVKRLRTALLKSESELKSCREDLSYLLEQKNTDKGFQELLETKNKEIASLKRQSSYAVFAFRVCFDADALARY</sequence>
<dbReference type="SMART" id="SM00129">
    <property type="entry name" value="KISc"/>
    <property type="match status" value="1"/>
</dbReference>
<evidence type="ECO:0000256" key="3">
    <source>
        <dbReference type="ARBA" id="ARBA00022701"/>
    </source>
</evidence>